<dbReference type="PANTHER" id="PTHR37291">
    <property type="entry name" value="5-METHYLCYTOSINE-SPECIFIC RESTRICTION ENZYME B"/>
    <property type="match status" value="1"/>
</dbReference>
<sequence length="337" mass="37846">MHNQEIYYGAPGTGKSRKVKDTLLAGVPQSKVFRVTIHPEFTYSDFIGQLLPEATSKGVEFKFHRGPFTDALVEAYADTSAEVFLVLEELSRGNVAAIFGDIFQLLDRDDYFVSEYPVNNKAIAVELSQATDDIKLPSNLNIIGTVNMNDQNVFPMDTAFKRRFDWKYGSTHPQVKLGTTSVDTKLNNPLIPINYSGLGGDFEVNWLSFYSALNKFITDKNEGLGKKEDKQLGQFFIKFSKDDILNSNSDTIGNPSFTPLDKTTAQDSIIETLRNKLLLYLWQDVQGVSGFASSSSLFADNITSFDTLYEDFGNKQVFSDDFLDKFLSGTNRTIYNY</sequence>
<dbReference type="Gene3D" id="3.40.50.300">
    <property type="entry name" value="P-loop containing nucleotide triphosphate hydrolases"/>
    <property type="match status" value="1"/>
</dbReference>
<evidence type="ECO:0000313" key="3">
    <source>
        <dbReference type="EMBL" id="SPS11327.1"/>
    </source>
</evidence>
<proteinExistence type="predicted"/>
<dbReference type="AlphaFoldDB" id="Q48593"/>
<dbReference type="Proteomes" id="UP000279235">
    <property type="component" value="Unassembled WGS sequence"/>
</dbReference>
<dbReference type="InterPro" id="IPR027417">
    <property type="entry name" value="P-loop_NTPase"/>
</dbReference>
<dbReference type="EMBL" id="U17233">
    <property type="protein sequence ID" value="AAA65069.1"/>
    <property type="molecule type" value="Genomic_DNA"/>
</dbReference>
<dbReference type="PANTHER" id="PTHR37291:SF1">
    <property type="entry name" value="TYPE IV METHYL-DIRECTED RESTRICTION ENZYME ECOKMCRB SUBUNIT"/>
    <property type="match status" value="1"/>
</dbReference>
<keyword evidence="2" id="KW-0614">Plasmid</keyword>
<gene>
    <name evidence="2" type="primary">llaI.2</name>
    <name evidence="3" type="synonym">ydiS</name>
    <name evidence="3" type="ORF">AMHIJAGA_01261</name>
</gene>
<dbReference type="RefSeq" id="WP_032491816.1">
    <property type="nucleotide sequence ID" value="NZ_CP125965.1"/>
</dbReference>
<organism evidence="2">
    <name type="scientific">Lactococcus lactis</name>
    <dbReference type="NCBI Taxonomy" id="1358"/>
    <lineage>
        <taxon>Bacteria</taxon>
        <taxon>Bacillati</taxon>
        <taxon>Bacillota</taxon>
        <taxon>Bacilli</taxon>
        <taxon>Lactobacillales</taxon>
        <taxon>Streptococcaceae</taxon>
        <taxon>Lactococcus</taxon>
    </lineage>
</organism>
<dbReference type="GO" id="GO:0005524">
    <property type="term" value="F:ATP binding"/>
    <property type="evidence" value="ECO:0007669"/>
    <property type="project" value="InterPro"/>
</dbReference>
<dbReference type="REBASE" id="1188">
    <property type="entry name" value="LlaI"/>
</dbReference>
<reference evidence="2" key="2">
    <citation type="journal article" date="1998" name="Mol. Microbiol.">
        <title>Control of expression of LlaI restriction in Lactococcus lactis.</title>
        <authorList>
            <person name="O'Sullivan D.J."/>
            <person name="Klaenhammer T.R."/>
        </authorList>
    </citation>
    <scope>NUCLEOTIDE SEQUENCE</scope>
    <source>
        <strain evidence="2">ME2</strain>
        <plasmid evidence="2">pTR2030</plasmid>
    </source>
</reference>
<accession>Q48593</accession>
<dbReference type="SUPFAM" id="SSF52540">
    <property type="entry name" value="P-loop containing nucleoside triphosphate hydrolases"/>
    <property type="match status" value="1"/>
</dbReference>
<dbReference type="InterPro" id="IPR052934">
    <property type="entry name" value="Methyl-DNA_Rec/Restrict_Enz"/>
</dbReference>
<reference evidence="3" key="4">
    <citation type="submission" date="2018-05" db="EMBL/GenBank/DDBJ databases">
        <authorList>
            <person name="Lanie J.A."/>
            <person name="Ng W.-L."/>
            <person name="Kazmierczak K.M."/>
            <person name="Andrzejewski T.M."/>
            <person name="Davidsen T.M."/>
            <person name="Wayne K.J."/>
            <person name="Tettelin H."/>
            <person name="Glass J.I."/>
            <person name="Rusch D."/>
            <person name="Podicherti R."/>
            <person name="Tsui H.-C.T."/>
            <person name="Winkler M.E."/>
        </authorList>
    </citation>
    <scope>NUCLEOTIDE SEQUENCE</scope>
    <source>
        <strain evidence="3">Lactococcus lactis</strain>
    </source>
</reference>
<protein>
    <submittedName>
        <fullName evidence="2">LlaI.2</fullName>
    </submittedName>
    <submittedName>
        <fullName evidence="3">Type-2 restriction enzyme BsuMI component YdiS</fullName>
        <ecNumber evidence="3">3.1.21.4</ecNumber>
        <ecNumber evidence="3">3.6.1.15</ecNumber>
    </submittedName>
</protein>
<dbReference type="EMBL" id="OGTW02000050">
    <property type="protein sequence ID" value="SPS11327.1"/>
    <property type="molecule type" value="Genomic_DNA"/>
</dbReference>
<reference evidence="2" key="3">
    <citation type="journal article" date="2006" name="J. Bacteriol.">
        <title>Abortive phage resistance mechanism AbiZ speeds the lysis clock to cause premature lysis of phage-infected Lactococcus lactis.</title>
        <authorList>
            <person name="Durmaz E."/>
            <person name="Klaenhammer T.R."/>
        </authorList>
    </citation>
    <scope>NUCLEOTIDE SEQUENCE</scope>
    <source>
        <strain evidence="2">ME2</strain>
        <plasmid evidence="2">pTR2030</plasmid>
    </source>
</reference>
<evidence type="ECO:0000313" key="4">
    <source>
        <dbReference type="Proteomes" id="UP000279235"/>
    </source>
</evidence>
<dbReference type="GO" id="GO:0009036">
    <property type="term" value="F:type II site-specific deoxyribonuclease activity"/>
    <property type="evidence" value="ECO:0007669"/>
    <property type="project" value="UniProtKB-EC"/>
</dbReference>
<evidence type="ECO:0000259" key="1">
    <source>
        <dbReference type="Pfam" id="PF07728"/>
    </source>
</evidence>
<name>Q48593_9LACT</name>
<dbReference type="InterPro" id="IPR011704">
    <property type="entry name" value="ATPase_dyneun-rel_AAA"/>
</dbReference>
<reference evidence="4" key="5">
    <citation type="submission" date="2018-05" db="EMBL/GenBank/DDBJ databases">
        <authorList>
            <person name="Duru I."/>
        </authorList>
    </citation>
    <scope>NUCLEOTIDE SEQUENCE [LARGE SCALE GENOMIC DNA]</scope>
</reference>
<dbReference type="EC" id="3.1.21.4" evidence="3"/>
<dbReference type="Pfam" id="PF07728">
    <property type="entry name" value="AAA_5"/>
    <property type="match status" value="1"/>
</dbReference>
<evidence type="ECO:0000313" key="2">
    <source>
        <dbReference type="EMBL" id="AAA65069.1"/>
    </source>
</evidence>
<feature type="domain" description="ATPase dynein-related AAA" evidence="1">
    <location>
        <begin position="8"/>
        <end position="164"/>
    </location>
</feature>
<reference evidence="2" key="1">
    <citation type="journal article" date="1995" name="J. Bacteriol.">
        <title>In vivo restriction by LlaI is encoded by three genes, arranged in an operon with llaIM, on the conjugative Lactococcus plasmid pTR2030.</title>
        <authorList>
            <person name="O'Sullivan D.J."/>
            <person name="Zagula K."/>
            <person name="Klaenhammer T.R."/>
        </authorList>
    </citation>
    <scope>NUCLEOTIDE SEQUENCE</scope>
    <source>
        <strain evidence="2">ME2</strain>
        <plasmid evidence="2">pTR2030</plasmid>
    </source>
</reference>
<dbReference type="EC" id="3.6.1.15" evidence="3"/>
<keyword evidence="3" id="KW-0378">Hydrolase</keyword>
<dbReference type="GO" id="GO:0016887">
    <property type="term" value="F:ATP hydrolysis activity"/>
    <property type="evidence" value="ECO:0007669"/>
    <property type="project" value="InterPro"/>
</dbReference>
<geneLocation type="plasmid" evidence="2">
    <name>pTR2030</name>
</geneLocation>